<dbReference type="PANTHER" id="PTHR13697">
    <property type="entry name" value="PHOSPHOFRUCTOKINASE"/>
    <property type="match status" value="1"/>
</dbReference>
<evidence type="ECO:0000256" key="6">
    <source>
        <dbReference type="ARBA" id="ARBA00022679"/>
    </source>
</evidence>
<evidence type="ECO:0000256" key="4">
    <source>
        <dbReference type="ARBA" id="ARBA00012055"/>
    </source>
</evidence>
<comment type="cofactor">
    <cofactor evidence="1">
        <name>Mg(2+)</name>
        <dbReference type="ChEBI" id="CHEBI:18420"/>
    </cofactor>
</comment>
<dbReference type="InterPro" id="IPR012829">
    <property type="entry name" value="Phosphofructokinase_III"/>
</dbReference>
<keyword evidence="10" id="KW-0324">Glycolysis</keyword>
<dbReference type="NCBIfam" id="NF002872">
    <property type="entry name" value="PRK03202.1"/>
    <property type="match status" value="1"/>
</dbReference>
<evidence type="ECO:0000256" key="2">
    <source>
        <dbReference type="ARBA" id="ARBA00004496"/>
    </source>
</evidence>
<evidence type="ECO:0000256" key="10">
    <source>
        <dbReference type="ARBA" id="ARBA00023152"/>
    </source>
</evidence>
<dbReference type="PIRSF" id="PIRSF000532">
    <property type="entry name" value="ATP_PFK_prok"/>
    <property type="match status" value="1"/>
</dbReference>
<gene>
    <name evidence="12" type="ORF">UFOPK2399_00842</name>
</gene>
<accession>A0A6J6P8J6</accession>
<dbReference type="Gene3D" id="3.40.50.460">
    <property type="entry name" value="Phosphofructokinase domain"/>
    <property type="match status" value="1"/>
</dbReference>
<dbReference type="GO" id="GO:0005524">
    <property type="term" value="F:ATP binding"/>
    <property type="evidence" value="ECO:0007669"/>
    <property type="project" value="InterPro"/>
</dbReference>
<dbReference type="GO" id="GO:0042802">
    <property type="term" value="F:identical protein binding"/>
    <property type="evidence" value="ECO:0007669"/>
    <property type="project" value="TreeGrafter"/>
</dbReference>
<evidence type="ECO:0000256" key="9">
    <source>
        <dbReference type="ARBA" id="ARBA00022842"/>
    </source>
</evidence>
<protein>
    <recommendedName>
        <fullName evidence="4">6-phosphofructokinase</fullName>
        <ecNumber evidence="4">2.7.1.11</ecNumber>
    </recommendedName>
</protein>
<keyword evidence="8" id="KW-0418">Kinase</keyword>
<dbReference type="EC" id="2.7.1.11" evidence="4"/>
<dbReference type="NCBIfam" id="TIGR02483">
    <property type="entry name" value="PFK_mixed"/>
    <property type="match status" value="1"/>
</dbReference>
<feature type="domain" description="Phosphofructokinase" evidence="11">
    <location>
        <begin position="2"/>
        <end position="296"/>
    </location>
</feature>
<proteinExistence type="inferred from homology"/>
<dbReference type="GO" id="GO:0070095">
    <property type="term" value="F:fructose-6-phosphate binding"/>
    <property type="evidence" value="ECO:0007669"/>
    <property type="project" value="TreeGrafter"/>
</dbReference>
<keyword evidence="7" id="KW-0479">Metal-binding</keyword>
<dbReference type="GO" id="GO:0047334">
    <property type="term" value="F:diphosphate-fructose-6-phosphate 1-phosphotransferase activity"/>
    <property type="evidence" value="ECO:0007669"/>
    <property type="project" value="InterPro"/>
</dbReference>
<reference evidence="12" key="1">
    <citation type="submission" date="2020-05" db="EMBL/GenBank/DDBJ databases">
        <authorList>
            <person name="Chiriac C."/>
            <person name="Salcher M."/>
            <person name="Ghai R."/>
            <person name="Kavagutti S V."/>
        </authorList>
    </citation>
    <scope>NUCLEOTIDE SEQUENCE</scope>
</reference>
<evidence type="ECO:0000259" key="11">
    <source>
        <dbReference type="Pfam" id="PF00365"/>
    </source>
</evidence>
<evidence type="ECO:0000256" key="3">
    <source>
        <dbReference type="ARBA" id="ARBA00004679"/>
    </source>
</evidence>
<evidence type="ECO:0000256" key="1">
    <source>
        <dbReference type="ARBA" id="ARBA00001946"/>
    </source>
</evidence>
<evidence type="ECO:0000256" key="7">
    <source>
        <dbReference type="ARBA" id="ARBA00022723"/>
    </source>
</evidence>
<dbReference type="GO" id="GO:0006002">
    <property type="term" value="P:fructose 6-phosphate metabolic process"/>
    <property type="evidence" value="ECO:0007669"/>
    <property type="project" value="InterPro"/>
</dbReference>
<comment type="pathway">
    <text evidence="3">Carbohydrate degradation; glycolysis; D-glyceraldehyde 3-phosphate and glycerone phosphate from D-glucose: step 3/4.</text>
</comment>
<dbReference type="InterPro" id="IPR035966">
    <property type="entry name" value="PKF_sf"/>
</dbReference>
<evidence type="ECO:0000313" key="12">
    <source>
        <dbReference type="EMBL" id="CAB4692855.1"/>
    </source>
</evidence>
<evidence type="ECO:0000256" key="5">
    <source>
        <dbReference type="ARBA" id="ARBA00022490"/>
    </source>
</evidence>
<organism evidence="12">
    <name type="scientific">freshwater metagenome</name>
    <dbReference type="NCBI Taxonomy" id="449393"/>
    <lineage>
        <taxon>unclassified sequences</taxon>
        <taxon>metagenomes</taxon>
        <taxon>ecological metagenomes</taxon>
    </lineage>
</organism>
<dbReference type="InterPro" id="IPR000023">
    <property type="entry name" value="Phosphofructokinase_dom"/>
</dbReference>
<dbReference type="InterPro" id="IPR012003">
    <property type="entry name" value="ATP_PFK_prok-type"/>
</dbReference>
<name>A0A6J6P8J6_9ZZZZ</name>
<dbReference type="GO" id="GO:0016208">
    <property type="term" value="F:AMP binding"/>
    <property type="evidence" value="ECO:0007669"/>
    <property type="project" value="TreeGrafter"/>
</dbReference>
<dbReference type="Gene3D" id="3.40.50.450">
    <property type="match status" value="1"/>
</dbReference>
<dbReference type="PRINTS" id="PR00476">
    <property type="entry name" value="PHFRCTKINASE"/>
</dbReference>
<dbReference type="GO" id="GO:0061621">
    <property type="term" value="P:canonical glycolysis"/>
    <property type="evidence" value="ECO:0007669"/>
    <property type="project" value="TreeGrafter"/>
</dbReference>
<sequence length="340" mass="36412">MRIGVLTGGGDCPGLNAVIRGVVARAERLGHQSVGILHGWDGLLENKTRELGRDDVRGILQRGGTILGTSRRDPYAHANGWESVRSTLETNRLNALVVIGGDGTLRSALKLSVEGDFPIVGVPKTIDNDIAATDRTFGFDTAVQIATDAIDRLSTTAESHDRIMVVEVMGRTKGWIALYAGLASGADEILIPEVPYDLDRISREIERRHADGHTYSMIVVAEGIEPPPGSSIELPLDAFGFPRLGGVGYTIASELERRTGFEARVNVLGYLQRGGTPTATDRILATRFGIAAADAIHDGHYGTMVALRGNDIKLVSLDEATAEVRGVPRALYDDAGTFFG</sequence>
<dbReference type="GO" id="GO:0003872">
    <property type="term" value="F:6-phosphofructokinase activity"/>
    <property type="evidence" value="ECO:0007669"/>
    <property type="project" value="UniProtKB-EC"/>
</dbReference>
<dbReference type="InterPro" id="IPR022953">
    <property type="entry name" value="ATP_PFK"/>
</dbReference>
<dbReference type="FunFam" id="3.40.50.460:FF:000002">
    <property type="entry name" value="ATP-dependent 6-phosphofructokinase"/>
    <property type="match status" value="1"/>
</dbReference>
<dbReference type="PANTHER" id="PTHR13697:SF52">
    <property type="entry name" value="ATP-DEPENDENT 6-PHOSPHOFRUCTOKINASE 3"/>
    <property type="match status" value="1"/>
</dbReference>
<dbReference type="GO" id="GO:0005945">
    <property type="term" value="C:6-phosphofructokinase complex"/>
    <property type="evidence" value="ECO:0007669"/>
    <property type="project" value="TreeGrafter"/>
</dbReference>
<dbReference type="EMBL" id="CAEZXP010000001">
    <property type="protein sequence ID" value="CAB4692855.1"/>
    <property type="molecule type" value="Genomic_DNA"/>
</dbReference>
<dbReference type="HAMAP" id="MF_01976">
    <property type="entry name" value="Phosphofructokinase_III"/>
    <property type="match status" value="1"/>
</dbReference>
<keyword evidence="5" id="KW-0963">Cytoplasm</keyword>
<comment type="subcellular location">
    <subcellularLocation>
        <location evidence="2">Cytoplasm</location>
    </subcellularLocation>
</comment>
<dbReference type="Pfam" id="PF00365">
    <property type="entry name" value="PFK"/>
    <property type="match status" value="1"/>
</dbReference>
<dbReference type="GO" id="GO:0030388">
    <property type="term" value="P:fructose 1,6-bisphosphate metabolic process"/>
    <property type="evidence" value="ECO:0007669"/>
    <property type="project" value="TreeGrafter"/>
</dbReference>
<dbReference type="SUPFAM" id="SSF53784">
    <property type="entry name" value="Phosphofructokinase"/>
    <property type="match status" value="1"/>
</dbReference>
<dbReference type="AlphaFoldDB" id="A0A6J6P8J6"/>
<evidence type="ECO:0000256" key="8">
    <source>
        <dbReference type="ARBA" id="ARBA00022777"/>
    </source>
</evidence>
<dbReference type="GO" id="GO:0048029">
    <property type="term" value="F:monosaccharide binding"/>
    <property type="evidence" value="ECO:0007669"/>
    <property type="project" value="TreeGrafter"/>
</dbReference>
<dbReference type="GO" id="GO:0046872">
    <property type="term" value="F:metal ion binding"/>
    <property type="evidence" value="ECO:0007669"/>
    <property type="project" value="UniProtKB-KW"/>
</dbReference>
<dbReference type="UniPathway" id="UPA00109">
    <property type="reaction ID" value="UER00182"/>
</dbReference>
<keyword evidence="6" id="KW-0808">Transferase</keyword>
<keyword evidence="9" id="KW-0460">Magnesium</keyword>